<dbReference type="SUPFAM" id="SSF54768">
    <property type="entry name" value="dsRNA-binding domain-like"/>
    <property type="match status" value="1"/>
</dbReference>
<dbReference type="FunFam" id="1.10.1520.10:FF:000001">
    <property type="entry name" value="Ribonuclease 3"/>
    <property type="match status" value="1"/>
</dbReference>
<dbReference type="RefSeq" id="WP_112159262.1">
    <property type="nucleotide sequence ID" value="NZ_QKRX01000007.1"/>
</dbReference>
<comment type="function">
    <text evidence="15">Digests double-stranded RNA. Involved in the processing of primary rRNA transcript to yield the immediate precursors to the large and small rRNAs (23S and 16S). Processes some mRNAs, and tRNAs when they are encoded in the rRNA operon. Processes pre-crRNA and tracrRNA of type II CRISPR loci if present in the organism.</text>
</comment>
<dbReference type="InterPro" id="IPR000999">
    <property type="entry name" value="RNase_III_dom"/>
</dbReference>
<dbReference type="Pfam" id="PF14622">
    <property type="entry name" value="Ribonucleas_3_3"/>
    <property type="match status" value="1"/>
</dbReference>
<evidence type="ECO:0000256" key="7">
    <source>
        <dbReference type="ARBA" id="ARBA00022664"/>
    </source>
</evidence>
<feature type="domain" description="DRBM" evidence="16">
    <location>
        <begin position="154"/>
        <end position="224"/>
    </location>
</feature>
<keyword evidence="13 15" id="KW-0460">Magnesium</keyword>
<dbReference type="GO" id="GO:0004525">
    <property type="term" value="F:ribonuclease III activity"/>
    <property type="evidence" value="ECO:0007669"/>
    <property type="project" value="UniProtKB-UniRule"/>
</dbReference>
<dbReference type="PANTHER" id="PTHR11207">
    <property type="entry name" value="RIBONUCLEASE III"/>
    <property type="match status" value="1"/>
</dbReference>
<dbReference type="CDD" id="cd10845">
    <property type="entry name" value="DSRM_RNAse_III_family"/>
    <property type="match status" value="1"/>
</dbReference>
<dbReference type="Proteomes" id="UP000250744">
    <property type="component" value="Unassembled WGS sequence"/>
</dbReference>
<dbReference type="GO" id="GO:0006397">
    <property type="term" value="P:mRNA processing"/>
    <property type="evidence" value="ECO:0007669"/>
    <property type="project" value="UniProtKB-UniRule"/>
</dbReference>
<organism evidence="18 19">
    <name type="scientific">Nitrincola tibetensis</name>
    <dbReference type="NCBI Taxonomy" id="2219697"/>
    <lineage>
        <taxon>Bacteria</taxon>
        <taxon>Pseudomonadati</taxon>
        <taxon>Pseudomonadota</taxon>
        <taxon>Gammaproteobacteria</taxon>
        <taxon>Oceanospirillales</taxon>
        <taxon>Oceanospirillaceae</taxon>
        <taxon>Nitrincola</taxon>
    </lineage>
</organism>
<evidence type="ECO:0000256" key="9">
    <source>
        <dbReference type="ARBA" id="ARBA00022722"/>
    </source>
</evidence>
<dbReference type="GO" id="GO:0019843">
    <property type="term" value="F:rRNA binding"/>
    <property type="evidence" value="ECO:0007669"/>
    <property type="project" value="UniProtKB-KW"/>
</dbReference>
<dbReference type="SUPFAM" id="SSF69065">
    <property type="entry name" value="RNase III domain-like"/>
    <property type="match status" value="1"/>
</dbReference>
<dbReference type="InterPro" id="IPR011907">
    <property type="entry name" value="RNase_III"/>
</dbReference>
<evidence type="ECO:0000256" key="8">
    <source>
        <dbReference type="ARBA" id="ARBA00022694"/>
    </source>
</evidence>
<keyword evidence="9 15" id="KW-0540">Nuclease</keyword>
<dbReference type="CDD" id="cd00593">
    <property type="entry name" value="RIBOc"/>
    <property type="match status" value="1"/>
</dbReference>
<comment type="subunit">
    <text evidence="4 15">Homodimer.</text>
</comment>
<dbReference type="GO" id="GO:0005737">
    <property type="term" value="C:cytoplasm"/>
    <property type="evidence" value="ECO:0007669"/>
    <property type="project" value="UniProtKB-SubCell"/>
</dbReference>
<dbReference type="GO" id="GO:0008033">
    <property type="term" value="P:tRNA processing"/>
    <property type="evidence" value="ECO:0007669"/>
    <property type="project" value="UniProtKB-KW"/>
</dbReference>
<keyword evidence="10 15" id="KW-0479">Metal-binding</keyword>
<name>A0A364NLA0_9GAMM</name>
<evidence type="ECO:0000256" key="4">
    <source>
        <dbReference type="ARBA" id="ARBA00011738"/>
    </source>
</evidence>
<dbReference type="GO" id="GO:0003725">
    <property type="term" value="F:double-stranded RNA binding"/>
    <property type="evidence" value="ECO:0007669"/>
    <property type="project" value="TreeGrafter"/>
</dbReference>
<dbReference type="GO" id="GO:0046872">
    <property type="term" value="F:metal ion binding"/>
    <property type="evidence" value="ECO:0007669"/>
    <property type="project" value="UniProtKB-KW"/>
</dbReference>
<dbReference type="InterPro" id="IPR014720">
    <property type="entry name" value="dsRBD_dom"/>
</dbReference>
<dbReference type="Pfam" id="PF00035">
    <property type="entry name" value="dsrm"/>
    <property type="match status" value="1"/>
</dbReference>
<comment type="similarity">
    <text evidence="3">Belongs to the ribonuclease III family.</text>
</comment>
<keyword evidence="14 15" id="KW-0694">RNA-binding</keyword>
<dbReference type="EC" id="3.1.26.3" evidence="15"/>
<feature type="domain" description="RNase III" evidence="17">
    <location>
        <begin position="5"/>
        <end position="127"/>
    </location>
</feature>
<feature type="active site" evidence="15">
    <location>
        <position position="116"/>
    </location>
</feature>
<dbReference type="SMART" id="SM00535">
    <property type="entry name" value="RIBOc"/>
    <property type="match status" value="1"/>
</dbReference>
<dbReference type="AlphaFoldDB" id="A0A364NLA0"/>
<dbReference type="FunFam" id="3.30.160.20:FF:000003">
    <property type="entry name" value="Ribonuclease 3"/>
    <property type="match status" value="1"/>
</dbReference>
<evidence type="ECO:0000256" key="10">
    <source>
        <dbReference type="ARBA" id="ARBA00022723"/>
    </source>
</evidence>
<dbReference type="HAMAP" id="MF_00104">
    <property type="entry name" value="RNase_III"/>
    <property type="match status" value="1"/>
</dbReference>
<evidence type="ECO:0000256" key="2">
    <source>
        <dbReference type="ARBA" id="ARBA00004496"/>
    </source>
</evidence>
<keyword evidence="19" id="KW-1185">Reference proteome</keyword>
<dbReference type="NCBIfam" id="TIGR02191">
    <property type="entry name" value="RNaseIII"/>
    <property type="match status" value="1"/>
</dbReference>
<dbReference type="PANTHER" id="PTHR11207:SF0">
    <property type="entry name" value="RIBONUCLEASE 3"/>
    <property type="match status" value="1"/>
</dbReference>
<evidence type="ECO:0000313" key="18">
    <source>
        <dbReference type="EMBL" id="RAU17770.1"/>
    </source>
</evidence>
<feature type="binding site" evidence="15">
    <location>
        <position position="40"/>
    </location>
    <ligand>
        <name>Mg(2+)</name>
        <dbReference type="ChEBI" id="CHEBI:18420"/>
    </ligand>
</feature>
<comment type="cofactor">
    <cofactor evidence="15">
        <name>Mg(2+)</name>
        <dbReference type="ChEBI" id="CHEBI:18420"/>
    </cofactor>
</comment>
<dbReference type="Gene3D" id="3.30.160.20">
    <property type="match status" value="1"/>
</dbReference>
<evidence type="ECO:0000259" key="17">
    <source>
        <dbReference type="PROSITE" id="PS50142"/>
    </source>
</evidence>
<feature type="binding site" evidence="15">
    <location>
        <position position="113"/>
    </location>
    <ligand>
        <name>Mg(2+)</name>
        <dbReference type="ChEBI" id="CHEBI:18420"/>
    </ligand>
</feature>
<evidence type="ECO:0000256" key="12">
    <source>
        <dbReference type="ARBA" id="ARBA00022801"/>
    </source>
</evidence>
<dbReference type="SMART" id="SM00358">
    <property type="entry name" value="DSRM"/>
    <property type="match status" value="1"/>
</dbReference>
<keyword evidence="5 15" id="KW-0963">Cytoplasm</keyword>
<reference evidence="18 19" key="1">
    <citation type="submission" date="2018-06" db="EMBL/GenBank/DDBJ databases">
        <title>Nitrincola tibetense sp. nov., isolated from Lake XuguoCo on Tibetan Plateau.</title>
        <authorList>
            <person name="Xing P."/>
        </authorList>
    </citation>
    <scope>NUCLEOTIDE SEQUENCE [LARGE SCALE GENOMIC DNA]</scope>
    <source>
        <strain evidence="19">xg18</strain>
    </source>
</reference>
<dbReference type="InterPro" id="IPR036389">
    <property type="entry name" value="RNase_III_sf"/>
</dbReference>
<feature type="active site" evidence="15">
    <location>
        <position position="44"/>
    </location>
</feature>
<evidence type="ECO:0000256" key="1">
    <source>
        <dbReference type="ARBA" id="ARBA00000109"/>
    </source>
</evidence>
<keyword evidence="11 15" id="KW-0255">Endonuclease</keyword>
<dbReference type="GO" id="GO:0006364">
    <property type="term" value="P:rRNA processing"/>
    <property type="evidence" value="ECO:0007669"/>
    <property type="project" value="UniProtKB-UniRule"/>
</dbReference>
<evidence type="ECO:0000313" key="19">
    <source>
        <dbReference type="Proteomes" id="UP000250744"/>
    </source>
</evidence>
<dbReference type="GO" id="GO:0010468">
    <property type="term" value="P:regulation of gene expression"/>
    <property type="evidence" value="ECO:0007669"/>
    <property type="project" value="TreeGrafter"/>
</dbReference>
<keyword evidence="6 15" id="KW-0698">rRNA processing</keyword>
<evidence type="ECO:0000256" key="14">
    <source>
        <dbReference type="ARBA" id="ARBA00022884"/>
    </source>
</evidence>
<evidence type="ECO:0000256" key="15">
    <source>
        <dbReference type="HAMAP-Rule" id="MF_00104"/>
    </source>
</evidence>
<dbReference type="PROSITE" id="PS50137">
    <property type="entry name" value="DS_RBD"/>
    <property type="match status" value="1"/>
</dbReference>
<evidence type="ECO:0000256" key="5">
    <source>
        <dbReference type="ARBA" id="ARBA00022490"/>
    </source>
</evidence>
<dbReference type="PROSITE" id="PS50142">
    <property type="entry name" value="RNASE_3_2"/>
    <property type="match status" value="1"/>
</dbReference>
<keyword evidence="12 15" id="KW-0378">Hydrolase</keyword>
<evidence type="ECO:0000259" key="16">
    <source>
        <dbReference type="PROSITE" id="PS50137"/>
    </source>
</evidence>
<dbReference type="EMBL" id="QKRX01000007">
    <property type="protein sequence ID" value="RAU17770.1"/>
    <property type="molecule type" value="Genomic_DNA"/>
</dbReference>
<evidence type="ECO:0000256" key="11">
    <source>
        <dbReference type="ARBA" id="ARBA00022759"/>
    </source>
</evidence>
<keyword evidence="15" id="KW-0699">rRNA-binding</keyword>
<dbReference type="GO" id="GO:0042802">
    <property type="term" value="F:identical protein binding"/>
    <property type="evidence" value="ECO:0007669"/>
    <property type="project" value="UniProtKB-ARBA"/>
</dbReference>
<keyword evidence="8 15" id="KW-0819">tRNA processing</keyword>
<proteinExistence type="inferred from homology"/>
<accession>A0A364NLA0</accession>
<comment type="caution">
    <text evidence="18">The sequence shown here is derived from an EMBL/GenBank/DDBJ whole genome shotgun (WGS) entry which is preliminary data.</text>
</comment>
<evidence type="ECO:0000256" key="6">
    <source>
        <dbReference type="ARBA" id="ARBA00022552"/>
    </source>
</evidence>
<comment type="catalytic activity">
    <reaction evidence="1 15">
        <text>Endonucleolytic cleavage to 5'-phosphomonoester.</text>
        <dbReference type="EC" id="3.1.26.3"/>
    </reaction>
</comment>
<dbReference type="PROSITE" id="PS00517">
    <property type="entry name" value="RNASE_3_1"/>
    <property type="match status" value="1"/>
</dbReference>
<feature type="binding site" evidence="15">
    <location>
        <position position="116"/>
    </location>
    <ligand>
        <name>Mg(2+)</name>
        <dbReference type="ChEBI" id="CHEBI:18420"/>
    </ligand>
</feature>
<comment type="subcellular location">
    <subcellularLocation>
        <location evidence="2 15">Cytoplasm</location>
    </subcellularLocation>
</comment>
<sequence>MKKPVSELARRLGHVYEDESLLELALTHRSCGKRNNERLEFLGDSILNFIIAADLFDRFPSAKEGQLSRLRAAMVKGETLAEIARELDLGQYLRLGSGELKSGGFRRDSILADTVEAIIGAIYMDAGLESARLYVLKWFDKRLTELDLDGSIKDSKTRLQEFLQSRRLDLPEYDLINVEGEAHSQTFYIRCKVALLNEPTEGSGSSRRQAEQEAAKAALQLLKQESSS</sequence>
<keyword evidence="7 15" id="KW-0507">mRNA processing</keyword>
<protein>
    <recommendedName>
        <fullName evidence="15">Ribonuclease 3</fullName>
        <ecNumber evidence="15">3.1.26.3</ecNumber>
    </recommendedName>
    <alternativeName>
        <fullName evidence="15">Ribonuclease III</fullName>
        <shortName evidence="15">RNase III</shortName>
    </alternativeName>
</protein>
<evidence type="ECO:0000256" key="13">
    <source>
        <dbReference type="ARBA" id="ARBA00022842"/>
    </source>
</evidence>
<dbReference type="Gene3D" id="1.10.1520.10">
    <property type="entry name" value="Ribonuclease III domain"/>
    <property type="match status" value="1"/>
</dbReference>
<gene>
    <name evidence="15" type="primary">rnc</name>
    <name evidence="18" type="ORF">DN062_10360</name>
</gene>
<dbReference type="OrthoDB" id="9805026at2"/>
<evidence type="ECO:0000256" key="3">
    <source>
        <dbReference type="ARBA" id="ARBA00010183"/>
    </source>
</evidence>